<feature type="compositionally biased region" description="Low complexity" evidence="4">
    <location>
        <begin position="312"/>
        <end position="321"/>
    </location>
</feature>
<organism evidence="6 7">
    <name type="scientific">Agrocybe pediades</name>
    <dbReference type="NCBI Taxonomy" id="84607"/>
    <lineage>
        <taxon>Eukaryota</taxon>
        <taxon>Fungi</taxon>
        <taxon>Dikarya</taxon>
        <taxon>Basidiomycota</taxon>
        <taxon>Agaricomycotina</taxon>
        <taxon>Agaricomycetes</taxon>
        <taxon>Agaricomycetidae</taxon>
        <taxon>Agaricales</taxon>
        <taxon>Agaricineae</taxon>
        <taxon>Strophariaceae</taxon>
        <taxon>Agrocybe</taxon>
    </lineage>
</organism>
<dbReference type="InterPro" id="IPR050628">
    <property type="entry name" value="SNF2_RAD54_helicase_TF"/>
</dbReference>
<feature type="compositionally biased region" description="Polar residues" evidence="4">
    <location>
        <begin position="125"/>
        <end position="147"/>
    </location>
</feature>
<dbReference type="EMBL" id="JAACJL010000001">
    <property type="protein sequence ID" value="KAF4623162.1"/>
    <property type="molecule type" value="Genomic_DNA"/>
</dbReference>
<dbReference type="GO" id="GO:0008094">
    <property type="term" value="F:ATP-dependent activity, acting on DNA"/>
    <property type="evidence" value="ECO:0007669"/>
    <property type="project" value="TreeGrafter"/>
</dbReference>
<evidence type="ECO:0000259" key="5">
    <source>
        <dbReference type="Pfam" id="PF00176"/>
    </source>
</evidence>
<evidence type="ECO:0000256" key="3">
    <source>
        <dbReference type="ARBA" id="ARBA00022840"/>
    </source>
</evidence>
<dbReference type="GO" id="GO:0005524">
    <property type="term" value="F:ATP binding"/>
    <property type="evidence" value="ECO:0007669"/>
    <property type="project" value="UniProtKB-KW"/>
</dbReference>
<feature type="region of interest" description="Disordered" evidence="4">
    <location>
        <begin position="1"/>
        <end position="26"/>
    </location>
</feature>
<sequence length="782" mass="87383">MPNSFLRREPSFSEDEWSNESHSLDTLSSLLTSTDAQSRIFDHSLSAQSTPTSGASARSSSRMSERTLRSSGLPHRLVPYDSTTSYSNSVQSSPTNSASSAYLTPSPSPGRSLGGSRQAPRNAVAVQTSRTESARGSLQSPPFSTSGRPPLVIPSENITRGNVGRLMTPPVSRHVSAAPGRASTRERSPISGSFDSDEGDSSMTGIEYHSTMSTPQVGTYVGHDQIDAVAQAGGYVLLPAHILATIGNWIRPYVRIPTLSATASVSNNPISPSPRSQQTVSVPNSSHASESEHEDNRSQESSNNRQARRSARSVNSAASSQPVLTPRSRASVSAGHVTTIFNNKFSRLVQKLSPSQVADLTRLVQRELGETVCYNERNDIGYIMAYHGMDEIGVVGALVVGNSPDDEFQGAKASIILVPNKDAMNYWRSRHQEFSPDLRICFFDTGKASLRHEDDVVIMTYAQLRLQHKASHSPFFQHKWYRVIATQPNIFRNPRTAIAEAIFNLPKCHGLCLTTDPAEGVNDHHSLLTFLGARYTAHVKDSFYILRPREHPKQEDHRADLKLPERQDILEEVKFTSSERAIYGYIEKLEQQSPLARMVRLYQACDHPVLVSKVLQEVLYGDEDTEDDDHASESSEQDELRAELRKIYEQGSRYKSSKLRRMLRILKECEGEKTIVFTYFQDMFKPIHRVLNRANIEWTESGTEFAEDRNCNVLLKHIAAGSIPHLDIPPCNNVVFLETWNQPAEEEIISRVHRINRNVRGIFSVYHLVMKDTIEEMNFFED</sequence>
<feature type="compositionally biased region" description="Polar residues" evidence="4">
    <location>
        <begin position="265"/>
        <end position="288"/>
    </location>
</feature>
<evidence type="ECO:0000256" key="1">
    <source>
        <dbReference type="ARBA" id="ARBA00022741"/>
    </source>
</evidence>
<evidence type="ECO:0000256" key="4">
    <source>
        <dbReference type="SAM" id="MobiDB-lite"/>
    </source>
</evidence>
<accession>A0A8H4R4L4</accession>
<evidence type="ECO:0000256" key="2">
    <source>
        <dbReference type="ARBA" id="ARBA00022801"/>
    </source>
</evidence>
<dbReference type="InterPro" id="IPR038718">
    <property type="entry name" value="SNF2-like_sf"/>
</dbReference>
<keyword evidence="7" id="KW-1185">Reference proteome</keyword>
<dbReference type="GO" id="GO:0016787">
    <property type="term" value="F:hydrolase activity"/>
    <property type="evidence" value="ECO:0007669"/>
    <property type="project" value="UniProtKB-KW"/>
</dbReference>
<dbReference type="Proteomes" id="UP000521872">
    <property type="component" value="Unassembled WGS sequence"/>
</dbReference>
<dbReference type="GO" id="GO:0005634">
    <property type="term" value="C:nucleus"/>
    <property type="evidence" value="ECO:0007669"/>
    <property type="project" value="TreeGrafter"/>
</dbReference>
<feature type="domain" description="SNF2 N-terminal" evidence="5">
    <location>
        <begin position="409"/>
        <end position="538"/>
    </location>
</feature>
<feature type="compositionally biased region" description="Basic and acidic residues" evidence="4">
    <location>
        <begin position="1"/>
        <end position="11"/>
    </location>
</feature>
<feature type="compositionally biased region" description="Low complexity" evidence="4">
    <location>
        <begin position="82"/>
        <end position="102"/>
    </location>
</feature>
<evidence type="ECO:0000313" key="7">
    <source>
        <dbReference type="Proteomes" id="UP000521872"/>
    </source>
</evidence>
<dbReference type="InterPro" id="IPR027417">
    <property type="entry name" value="P-loop_NTPase"/>
</dbReference>
<keyword evidence="3" id="KW-0067">ATP-binding</keyword>
<feature type="region of interest" description="Disordered" evidence="4">
    <location>
        <begin position="265"/>
        <end position="330"/>
    </location>
</feature>
<evidence type="ECO:0000313" key="6">
    <source>
        <dbReference type="EMBL" id="KAF4623162.1"/>
    </source>
</evidence>
<dbReference type="PANTHER" id="PTHR45626">
    <property type="entry name" value="TRANSCRIPTION TERMINATION FACTOR 2-RELATED"/>
    <property type="match status" value="1"/>
</dbReference>
<reference evidence="6 7" key="1">
    <citation type="submission" date="2019-12" db="EMBL/GenBank/DDBJ databases">
        <authorList>
            <person name="Floudas D."/>
            <person name="Bentzer J."/>
            <person name="Ahren D."/>
            <person name="Johansson T."/>
            <person name="Persson P."/>
            <person name="Tunlid A."/>
        </authorList>
    </citation>
    <scope>NUCLEOTIDE SEQUENCE [LARGE SCALE GENOMIC DNA]</scope>
    <source>
        <strain evidence="6 7">CBS 102.39</strain>
    </source>
</reference>
<proteinExistence type="predicted"/>
<dbReference type="Pfam" id="PF00176">
    <property type="entry name" value="SNF2-rel_dom"/>
    <property type="match status" value="1"/>
</dbReference>
<feature type="compositionally biased region" description="Basic and acidic residues" evidence="4">
    <location>
        <begin position="289"/>
        <end position="298"/>
    </location>
</feature>
<comment type="caution">
    <text evidence="6">The sequence shown here is derived from an EMBL/GenBank/DDBJ whole genome shotgun (WGS) entry which is preliminary data.</text>
</comment>
<gene>
    <name evidence="6" type="ORF">D9613_001388</name>
</gene>
<feature type="region of interest" description="Disordered" evidence="4">
    <location>
        <begin position="42"/>
        <end position="204"/>
    </location>
</feature>
<dbReference type="Gene3D" id="3.40.50.300">
    <property type="entry name" value="P-loop containing nucleotide triphosphate hydrolases"/>
    <property type="match status" value="1"/>
</dbReference>
<name>A0A8H4R4L4_9AGAR</name>
<dbReference type="GO" id="GO:0006281">
    <property type="term" value="P:DNA repair"/>
    <property type="evidence" value="ECO:0007669"/>
    <property type="project" value="TreeGrafter"/>
</dbReference>
<dbReference type="Gene3D" id="3.40.50.10810">
    <property type="entry name" value="Tandem AAA-ATPase domain"/>
    <property type="match status" value="1"/>
</dbReference>
<feature type="compositionally biased region" description="Low complexity" evidence="4">
    <location>
        <begin position="49"/>
        <end position="62"/>
    </location>
</feature>
<keyword evidence="1" id="KW-0547">Nucleotide-binding</keyword>
<dbReference type="AlphaFoldDB" id="A0A8H4R4L4"/>
<dbReference type="SUPFAM" id="SSF52540">
    <property type="entry name" value="P-loop containing nucleoside triphosphate hydrolases"/>
    <property type="match status" value="2"/>
</dbReference>
<dbReference type="InterPro" id="IPR000330">
    <property type="entry name" value="SNF2_N"/>
</dbReference>
<keyword evidence="2" id="KW-0378">Hydrolase</keyword>
<dbReference type="PANTHER" id="PTHR45626:SF14">
    <property type="entry name" value="ATP-DEPENDENT DNA HELICASE (EUROFUNG)"/>
    <property type="match status" value="1"/>
</dbReference>
<protein>
    <recommendedName>
        <fullName evidence="5">SNF2 N-terminal domain-containing protein</fullName>
    </recommendedName>
</protein>